<dbReference type="Proteomes" id="UP000002762">
    <property type="component" value="Unassembled WGS sequence"/>
</dbReference>
<dbReference type="EMBL" id="JH725154">
    <property type="protein sequence ID" value="EJP68452.1"/>
    <property type="molecule type" value="Genomic_DNA"/>
</dbReference>
<dbReference type="GeneID" id="19885466"/>
<name>J4US56_BEAB2</name>
<accession>J4US56</accession>
<dbReference type="AlphaFoldDB" id="J4US56"/>
<dbReference type="HOGENOM" id="CLU_2623744_0_0_1"/>
<dbReference type="InParanoid" id="J4US56"/>
<organism evidence="2 3">
    <name type="scientific">Beauveria bassiana (strain ARSEF 2860)</name>
    <name type="common">White muscardine disease fungus</name>
    <name type="synonym">Tritirachium shiotae</name>
    <dbReference type="NCBI Taxonomy" id="655819"/>
    <lineage>
        <taxon>Eukaryota</taxon>
        <taxon>Fungi</taxon>
        <taxon>Dikarya</taxon>
        <taxon>Ascomycota</taxon>
        <taxon>Pezizomycotina</taxon>
        <taxon>Sordariomycetes</taxon>
        <taxon>Hypocreomycetidae</taxon>
        <taxon>Hypocreales</taxon>
        <taxon>Cordycipitaceae</taxon>
        <taxon>Beauveria</taxon>
    </lineage>
</organism>
<proteinExistence type="predicted"/>
<gene>
    <name evidence="2" type="ORF">BBA_02454</name>
</gene>
<feature type="chain" id="PRO_5003781007" evidence="1">
    <location>
        <begin position="19"/>
        <end position="78"/>
    </location>
</feature>
<reference evidence="2 3" key="1">
    <citation type="journal article" date="2012" name="Sci. Rep.">
        <title>Genomic perspectives on the evolution of fungal entomopathogenicity in Beauveria bassiana.</title>
        <authorList>
            <person name="Xiao G."/>
            <person name="Ying S.H."/>
            <person name="Zheng P."/>
            <person name="Wang Z.L."/>
            <person name="Zhang S."/>
            <person name="Xie X.Q."/>
            <person name="Shang Y."/>
            <person name="St Leger R.J."/>
            <person name="Zhao G.P."/>
            <person name="Wang C."/>
            <person name="Feng M.G."/>
        </authorList>
    </citation>
    <scope>NUCLEOTIDE SEQUENCE [LARGE SCALE GENOMIC DNA]</scope>
    <source>
        <strain evidence="2 3">ARSEF 2860</strain>
    </source>
</reference>
<evidence type="ECO:0000313" key="3">
    <source>
        <dbReference type="Proteomes" id="UP000002762"/>
    </source>
</evidence>
<feature type="signal peptide" evidence="1">
    <location>
        <begin position="1"/>
        <end position="18"/>
    </location>
</feature>
<keyword evidence="3" id="KW-1185">Reference proteome</keyword>
<sequence length="78" mass="8651">MQPLNFLATFALIATAFASPDEGAALQSSEPIDAQRIGCAQQGTPRRPAMCWKPNCPSNRRSVYWDFGCPDRSWKCCI</sequence>
<evidence type="ECO:0000313" key="2">
    <source>
        <dbReference type="EMBL" id="EJP68452.1"/>
    </source>
</evidence>
<keyword evidence="1" id="KW-0732">Signal</keyword>
<protein>
    <submittedName>
        <fullName evidence="2">Uncharacterized protein</fullName>
    </submittedName>
</protein>
<dbReference type="OrthoDB" id="4242135at2759"/>
<evidence type="ECO:0000256" key="1">
    <source>
        <dbReference type="SAM" id="SignalP"/>
    </source>
</evidence>
<dbReference type="RefSeq" id="XP_008595773.1">
    <property type="nucleotide sequence ID" value="XM_008597551.1"/>
</dbReference>